<reference evidence="3 4" key="1">
    <citation type="submission" date="2015-11" db="EMBL/GenBank/DDBJ databases">
        <title>Genomic analysis of 38 Legionella species identifies large and diverse effector repertoires.</title>
        <authorList>
            <person name="Burstein D."/>
            <person name="Amaro F."/>
            <person name="Zusman T."/>
            <person name="Lifshitz Z."/>
            <person name="Cohen O."/>
            <person name="Gilbert J.A."/>
            <person name="Pupko T."/>
            <person name="Shuman H.A."/>
            <person name="Segal G."/>
        </authorList>
    </citation>
    <scope>NUCLEOTIDE SEQUENCE [LARGE SCALE GENOMIC DNA]</scope>
    <source>
        <strain evidence="3 4">ATCC 43878</strain>
    </source>
</reference>
<proteinExistence type="predicted"/>
<dbReference type="PATRIC" id="fig|29422.6.peg.1365"/>
<dbReference type="PANTHER" id="PTHR43625">
    <property type="entry name" value="AFLATOXIN B1 ALDEHYDE REDUCTASE"/>
    <property type="match status" value="1"/>
</dbReference>
<gene>
    <name evidence="3" type="ORF">Lbru_1289</name>
</gene>
<evidence type="ECO:0000259" key="2">
    <source>
        <dbReference type="Pfam" id="PF00248"/>
    </source>
</evidence>
<dbReference type="STRING" id="29422.Lbru_1289"/>
<feature type="domain" description="NADP-dependent oxidoreductase" evidence="2">
    <location>
        <begin position="16"/>
        <end position="308"/>
    </location>
</feature>
<keyword evidence="1" id="KW-0560">Oxidoreductase</keyword>
<accession>A0A0W0SNV2</accession>
<keyword evidence="4" id="KW-1185">Reference proteome</keyword>
<dbReference type="GO" id="GO:0005737">
    <property type="term" value="C:cytoplasm"/>
    <property type="evidence" value="ECO:0007669"/>
    <property type="project" value="TreeGrafter"/>
</dbReference>
<dbReference type="InterPro" id="IPR050791">
    <property type="entry name" value="Aldo-Keto_reductase"/>
</dbReference>
<dbReference type="InterPro" id="IPR023210">
    <property type="entry name" value="NADP_OxRdtase_dom"/>
</dbReference>
<dbReference type="Gene3D" id="3.20.20.100">
    <property type="entry name" value="NADP-dependent oxidoreductase domain"/>
    <property type="match status" value="1"/>
</dbReference>
<dbReference type="Proteomes" id="UP000054742">
    <property type="component" value="Unassembled WGS sequence"/>
</dbReference>
<dbReference type="RefSeq" id="WP_058441357.1">
    <property type="nucleotide sequence ID" value="NZ_CAAAHU010000006.1"/>
</dbReference>
<protein>
    <submittedName>
        <fullName evidence="3">Aldo/keto reductase</fullName>
    </submittedName>
</protein>
<name>A0A0W0SNV2_9GAMM</name>
<dbReference type="Pfam" id="PF00248">
    <property type="entry name" value="Aldo_ket_red"/>
    <property type="match status" value="1"/>
</dbReference>
<evidence type="ECO:0000313" key="3">
    <source>
        <dbReference type="EMBL" id="KTC85074.1"/>
    </source>
</evidence>
<dbReference type="SUPFAM" id="SSF51430">
    <property type="entry name" value="NAD(P)-linked oxidoreductase"/>
    <property type="match status" value="1"/>
</dbReference>
<comment type="caution">
    <text evidence="3">The sequence shown here is derived from an EMBL/GenBank/DDBJ whole genome shotgun (WGS) entry which is preliminary data.</text>
</comment>
<organism evidence="3 4">
    <name type="scientific">Legionella brunensis</name>
    <dbReference type="NCBI Taxonomy" id="29422"/>
    <lineage>
        <taxon>Bacteria</taxon>
        <taxon>Pseudomonadati</taxon>
        <taxon>Pseudomonadota</taxon>
        <taxon>Gammaproteobacteria</taxon>
        <taxon>Legionellales</taxon>
        <taxon>Legionellaceae</taxon>
        <taxon>Legionella</taxon>
    </lineage>
</organism>
<dbReference type="EMBL" id="LNXV01000008">
    <property type="protein sequence ID" value="KTC85074.1"/>
    <property type="molecule type" value="Genomic_DNA"/>
</dbReference>
<dbReference type="InterPro" id="IPR036812">
    <property type="entry name" value="NAD(P)_OxRdtase_dom_sf"/>
</dbReference>
<sequence>MQTRQLGQQGLEVSVIGLGCMGLTWAYGPTNEAESTQVLYRALDLGVNFFDTAEVYGPHTNEDLIGRALRSKTRDKFIIASKFGFTWNEQGEINGLDSSPVNIKKAIDGSLQRLGTDYIDLYYQHRLDPTVPIEDTVGAMADLVAAGKIRYIGLCEVGPATIRRAHAVHPLSVIQSEYSLWERGVEEKILPLLRELGIGFVAYSPIGRGFLTGKMTNLQQLHPSDFRQRLPRFQPENFAHNFKLVELLQKIAAAHQVTPVQIALAWLLKQMSGIVPIPGTKHIRYLEENVQSATLSLPEQAWQQVDELVTSFQFKGMRYPEANMKTIDRAE</sequence>
<dbReference type="AlphaFoldDB" id="A0A0W0SNV2"/>
<dbReference type="PANTHER" id="PTHR43625:SF40">
    <property type="entry name" value="ALDO-KETO REDUCTASE YAKC [NADP(+)]"/>
    <property type="match status" value="1"/>
</dbReference>
<evidence type="ECO:0000256" key="1">
    <source>
        <dbReference type="ARBA" id="ARBA00023002"/>
    </source>
</evidence>
<dbReference type="CDD" id="cd19076">
    <property type="entry name" value="AKR_AKR13A_13D"/>
    <property type="match status" value="1"/>
</dbReference>
<dbReference type="GO" id="GO:0016491">
    <property type="term" value="F:oxidoreductase activity"/>
    <property type="evidence" value="ECO:0007669"/>
    <property type="project" value="UniProtKB-KW"/>
</dbReference>
<evidence type="ECO:0000313" key="4">
    <source>
        <dbReference type="Proteomes" id="UP000054742"/>
    </source>
</evidence>